<name>A0ABS4X7H0_9MICO</name>
<evidence type="ECO:0000313" key="2">
    <source>
        <dbReference type="Proteomes" id="UP001519290"/>
    </source>
</evidence>
<accession>A0ABS4X7H0</accession>
<sequence>MAKNSPRAQTRLSVSNRAALAEEYAKDVPVDELVRRFGIHRTTVHRLASQAGISVRRRGLDEPGRQKAARLYEQGMTLEEVAAELAIGDETVRSAVVACGGTIRPRGRRPARV</sequence>
<comment type="caution">
    <text evidence="1">The sequence shown here is derived from an EMBL/GenBank/DDBJ whole genome shotgun (WGS) entry which is preliminary data.</text>
</comment>
<proteinExistence type="predicted"/>
<protein>
    <submittedName>
        <fullName evidence="1">DNA-directed RNA polymerase specialized sigma24 family protein</fullName>
    </submittedName>
</protein>
<dbReference type="Gene3D" id="1.10.10.60">
    <property type="entry name" value="Homeodomain-like"/>
    <property type="match status" value="2"/>
</dbReference>
<keyword evidence="1" id="KW-0804">Transcription</keyword>
<evidence type="ECO:0000313" key="1">
    <source>
        <dbReference type="EMBL" id="MBP2383664.1"/>
    </source>
</evidence>
<reference evidence="1 2" key="1">
    <citation type="submission" date="2021-03" db="EMBL/GenBank/DDBJ databases">
        <title>Sequencing the genomes of 1000 actinobacteria strains.</title>
        <authorList>
            <person name="Klenk H.-P."/>
        </authorList>
    </citation>
    <scope>NUCLEOTIDE SEQUENCE [LARGE SCALE GENOMIC DNA]</scope>
    <source>
        <strain evidence="1 2">DSM 14566</strain>
    </source>
</reference>
<dbReference type="EMBL" id="JAGIOD010000002">
    <property type="protein sequence ID" value="MBP2383664.1"/>
    <property type="molecule type" value="Genomic_DNA"/>
</dbReference>
<dbReference type="RefSeq" id="WP_342592229.1">
    <property type="nucleotide sequence ID" value="NZ_BAAAJW010000022.1"/>
</dbReference>
<organism evidence="1 2">
    <name type="scientific">Brachybacterium sacelli</name>
    <dbReference type="NCBI Taxonomy" id="173364"/>
    <lineage>
        <taxon>Bacteria</taxon>
        <taxon>Bacillati</taxon>
        <taxon>Actinomycetota</taxon>
        <taxon>Actinomycetes</taxon>
        <taxon>Micrococcales</taxon>
        <taxon>Dermabacteraceae</taxon>
        <taxon>Brachybacterium</taxon>
    </lineage>
</organism>
<keyword evidence="2" id="KW-1185">Reference proteome</keyword>
<dbReference type="Proteomes" id="UP001519290">
    <property type="component" value="Unassembled WGS sequence"/>
</dbReference>
<gene>
    <name evidence="1" type="ORF">JOF43_003653</name>
</gene>
<keyword evidence="1" id="KW-0240">DNA-directed RNA polymerase</keyword>
<dbReference type="GO" id="GO:0000428">
    <property type="term" value="C:DNA-directed RNA polymerase complex"/>
    <property type="evidence" value="ECO:0007669"/>
    <property type="project" value="UniProtKB-KW"/>
</dbReference>